<dbReference type="EMBL" id="WNCL01000020">
    <property type="protein sequence ID" value="MTU43509.1"/>
    <property type="molecule type" value="Genomic_DNA"/>
</dbReference>
<dbReference type="RefSeq" id="WP_155168113.1">
    <property type="nucleotide sequence ID" value="NZ_CATWOM010000002.1"/>
</dbReference>
<dbReference type="Proteomes" id="UP000462362">
    <property type="component" value="Unassembled WGS sequence"/>
</dbReference>
<dbReference type="AlphaFoldDB" id="A0A6I3S1K7"/>
<reference evidence="2 3" key="1">
    <citation type="journal article" date="2019" name="Nat. Med.">
        <title>A library of human gut bacterial isolates paired with longitudinal multiomics data enables mechanistic microbiome research.</title>
        <authorList>
            <person name="Poyet M."/>
            <person name="Groussin M."/>
            <person name="Gibbons S.M."/>
            <person name="Avila-Pacheco J."/>
            <person name="Jiang X."/>
            <person name="Kearney S.M."/>
            <person name="Perrotta A.R."/>
            <person name="Berdy B."/>
            <person name="Zhao S."/>
            <person name="Lieberman T.D."/>
            <person name="Swanson P.K."/>
            <person name="Smith M."/>
            <person name="Roesemann S."/>
            <person name="Alexander J.E."/>
            <person name="Rich S.A."/>
            <person name="Livny J."/>
            <person name="Vlamakis H."/>
            <person name="Clish C."/>
            <person name="Bullock K."/>
            <person name="Deik A."/>
            <person name="Scott J."/>
            <person name="Pierce K.A."/>
            <person name="Xavier R.J."/>
            <person name="Alm E.J."/>
        </authorList>
    </citation>
    <scope>NUCLEOTIDE SEQUENCE [LARGE SCALE GENOMIC DNA]</scope>
    <source>
        <strain evidence="2 3">BIOML-A2</strain>
    </source>
</reference>
<evidence type="ECO:0000313" key="3">
    <source>
        <dbReference type="Proteomes" id="UP000462362"/>
    </source>
</evidence>
<gene>
    <name evidence="2" type="ORF">GMD42_07705</name>
</gene>
<name>A0A6I3S1K7_9BURK</name>
<accession>A0A6I3S1K7</accession>
<feature type="domain" description="Large polyvalent protein-associated" evidence="1">
    <location>
        <begin position="38"/>
        <end position="142"/>
    </location>
</feature>
<dbReference type="InterPro" id="IPR040824">
    <property type="entry name" value="LPD3"/>
</dbReference>
<dbReference type="Pfam" id="PF18798">
    <property type="entry name" value="LPD3"/>
    <property type="match status" value="1"/>
</dbReference>
<sequence>MPSEFDKNEKPWFFGPQRINRTETVKVLFINPDSDVESKKDVIDRLSSNLKNGVINQDTGFLLQASRSDAKKTVFRKDLNSPIVKAIFKNAKEIASSSLHIESHCDLLHENEKVQAIHIFAVPAIIEGDLFRVELTVRDYVERDHERKMVHSIDGISIQRYEKAFVWEPPAQEVASKGTLQKTGQPTNERYGSIVNENIKSIPLYRLLSGYIRADGKKYFDNVSLEEFGLDGVYQSSVRQLYVNQFLFRKFANNFKEVLEKNKFPLSTRNRQLLFLNFEIAADDFWLNSQGLTTNLQSLEKIISNQAVYQKLSPNVVAIFEATRRQIVQNSLPFQLSEHGKKILKLHVEALSTKYPSIKDASEEVVRLYKKFSELEKSGKPLPEVPKAKKTKEPER</sequence>
<comment type="caution">
    <text evidence="2">The sequence shown here is derived from an EMBL/GenBank/DDBJ whole genome shotgun (WGS) entry which is preliminary data.</text>
</comment>
<protein>
    <recommendedName>
        <fullName evidence="1">Large polyvalent protein-associated domain-containing protein</fullName>
    </recommendedName>
</protein>
<evidence type="ECO:0000313" key="2">
    <source>
        <dbReference type="EMBL" id="MTU43509.1"/>
    </source>
</evidence>
<organism evidence="2 3">
    <name type="scientific">Parasutterella excrementihominis</name>
    <dbReference type="NCBI Taxonomy" id="487175"/>
    <lineage>
        <taxon>Bacteria</taxon>
        <taxon>Pseudomonadati</taxon>
        <taxon>Pseudomonadota</taxon>
        <taxon>Betaproteobacteria</taxon>
        <taxon>Burkholderiales</taxon>
        <taxon>Sutterellaceae</taxon>
        <taxon>Parasutterella</taxon>
    </lineage>
</organism>
<evidence type="ECO:0000259" key="1">
    <source>
        <dbReference type="Pfam" id="PF18798"/>
    </source>
</evidence>
<proteinExistence type="predicted"/>